<feature type="region of interest" description="Disordered" evidence="1">
    <location>
        <begin position="356"/>
        <end position="754"/>
    </location>
</feature>
<organism evidence="3 4">
    <name type="scientific">Mariniblastus fucicola</name>
    <dbReference type="NCBI Taxonomy" id="980251"/>
    <lineage>
        <taxon>Bacteria</taxon>
        <taxon>Pseudomonadati</taxon>
        <taxon>Planctomycetota</taxon>
        <taxon>Planctomycetia</taxon>
        <taxon>Pirellulales</taxon>
        <taxon>Pirellulaceae</taxon>
        <taxon>Mariniblastus</taxon>
    </lineage>
</organism>
<keyword evidence="2" id="KW-0732">Signal</keyword>
<feature type="compositionally biased region" description="Basic and acidic residues" evidence="1">
    <location>
        <begin position="534"/>
        <end position="599"/>
    </location>
</feature>
<feature type="compositionally biased region" description="Basic residues" evidence="1">
    <location>
        <begin position="455"/>
        <end position="465"/>
    </location>
</feature>
<keyword evidence="4" id="KW-1185">Reference proteome</keyword>
<dbReference type="Proteomes" id="UP000322214">
    <property type="component" value="Chromosome"/>
</dbReference>
<dbReference type="EMBL" id="CP042912">
    <property type="protein sequence ID" value="QEG21541.1"/>
    <property type="molecule type" value="Genomic_DNA"/>
</dbReference>
<feature type="compositionally biased region" description="Basic and acidic residues" evidence="1">
    <location>
        <begin position="475"/>
        <end position="484"/>
    </location>
</feature>
<dbReference type="STRING" id="980251.GCA_001642875_00371"/>
<feature type="compositionally biased region" description="Polar residues" evidence="1">
    <location>
        <begin position="406"/>
        <end position="415"/>
    </location>
</feature>
<name>A0A5B9PEY0_9BACT</name>
<evidence type="ECO:0000256" key="2">
    <source>
        <dbReference type="SAM" id="SignalP"/>
    </source>
</evidence>
<evidence type="ECO:0000313" key="3">
    <source>
        <dbReference type="EMBL" id="QEG21541.1"/>
    </source>
</evidence>
<dbReference type="AlphaFoldDB" id="A0A5B9PEY0"/>
<feature type="compositionally biased region" description="Basic residues" evidence="1">
    <location>
        <begin position="744"/>
        <end position="754"/>
    </location>
</feature>
<feature type="compositionally biased region" description="Low complexity" evidence="1">
    <location>
        <begin position="642"/>
        <end position="651"/>
    </location>
</feature>
<feature type="compositionally biased region" description="Basic and acidic residues" evidence="1">
    <location>
        <begin position="391"/>
        <end position="403"/>
    </location>
</feature>
<gene>
    <name evidence="3" type="ORF">MFFC18_13980</name>
</gene>
<feature type="compositionally biased region" description="Basic and acidic residues" evidence="1">
    <location>
        <begin position="630"/>
        <end position="641"/>
    </location>
</feature>
<feature type="signal peptide" evidence="2">
    <location>
        <begin position="1"/>
        <end position="27"/>
    </location>
</feature>
<feature type="compositionally biased region" description="Basic and acidic residues" evidence="1">
    <location>
        <begin position="367"/>
        <end position="384"/>
    </location>
</feature>
<feature type="compositionally biased region" description="Basic and acidic residues" evidence="1">
    <location>
        <begin position="425"/>
        <end position="454"/>
    </location>
</feature>
<feature type="compositionally biased region" description="Polar residues" evidence="1">
    <location>
        <begin position="487"/>
        <end position="501"/>
    </location>
</feature>
<dbReference type="OrthoDB" id="273229at2"/>
<proteinExistence type="predicted"/>
<evidence type="ECO:0000256" key="1">
    <source>
        <dbReference type="SAM" id="MobiDB-lite"/>
    </source>
</evidence>
<accession>A0A5B9PEY0</accession>
<protein>
    <submittedName>
        <fullName evidence="3">Uncharacterized protein</fullName>
    </submittedName>
</protein>
<dbReference type="RefSeq" id="WP_075083171.1">
    <property type="nucleotide sequence ID" value="NZ_CP042912.1"/>
</dbReference>
<feature type="chain" id="PRO_5022969666" evidence="2">
    <location>
        <begin position="28"/>
        <end position="754"/>
    </location>
</feature>
<feature type="compositionally biased region" description="Polar residues" evidence="1">
    <location>
        <begin position="600"/>
        <end position="625"/>
    </location>
</feature>
<evidence type="ECO:0000313" key="4">
    <source>
        <dbReference type="Proteomes" id="UP000322214"/>
    </source>
</evidence>
<feature type="compositionally biased region" description="Low complexity" evidence="1">
    <location>
        <begin position="699"/>
        <end position="712"/>
    </location>
</feature>
<feature type="compositionally biased region" description="Basic and acidic residues" evidence="1">
    <location>
        <begin position="676"/>
        <end position="698"/>
    </location>
</feature>
<feature type="compositionally biased region" description="Basic and acidic residues" evidence="1">
    <location>
        <begin position="652"/>
        <end position="666"/>
    </location>
</feature>
<sequence precursor="true">MIKMTTLCPNIATVLTVSVLLVSAAFAQEPGNLIGTNSWGEVPPAIPEVPEVPEDLSILTRGPLHEAFASAHQQDPQSSDLVFKAPPELIDEVPPEYKPEGNNVQWISGYWAWDDSQSDFIWISGIWRDVPPTRRWMPGYWDSEGSGYRWVSGFWTEETQQELGYLPAPPASIDQGPSTVAPSEEYFYVPGNWQFQNNNYRWLAGHWQPVIENWIWVPARYVWTPNGCVYQSGYWDYEFENRGTCFAPVHFTQPIYRTANYSYRPSYAINLNIDFLTHMFVRPRCGHYFYGDWYGSSFNNVSYRPWVSHNSHYRNYDPLLTYYRCRRSSFDSRYNVVQYLARQHNFYIKNRDYRPRPTYKAQHKHARNIEHRHGSRGHGKDYLHKSSYVRTYKDLRKYDEQRRKQSVTNNQNGPKKNSVKKHRKVAEEELRNNRRKMEQRAELQRERKRQEHASQKHRVAKHSNGKIRLQNIPSTREREQDRLSKAKGQTRQPKSNAQRRNSQPERHTQSRGKTRTTQTVTRPSPGKKTAQQEQARRLQEQARRSLQERTRRNQQDSARKAQQEQTRRAQQEQSRRAQQDQAKRAQQEQLRRKQQESLRRAQQQNSRNTTRNTSGKMRMQNIPSVQQREQAARKAQQDSARKAQQQQQAKRAQQEQARRAQQESARRAQQAKARRAQQDAARKSQQDQARRAQQERSRQQAAQRARQQQSQRDAARRAQQKSQQDAARKAKQNKPKPPQESRSSRLRNRSSKKK</sequence>
<reference evidence="3 4" key="1">
    <citation type="submission" date="2019-08" db="EMBL/GenBank/DDBJ databases">
        <title>Deep-cultivation of Planctomycetes and their phenomic and genomic characterization uncovers novel biology.</title>
        <authorList>
            <person name="Wiegand S."/>
            <person name="Jogler M."/>
            <person name="Boedeker C."/>
            <person name="Pinto D."/>
            <person name="Vollmers J."/>
            <person name="Rivas-Marin E."/>
            <person name="Kohn T."/>
            <person name="Peeters S.H."/>
            <person name="Heuer A."/>
            <person name="Rast P."/>
            <person name="Oberbeckmann S."/>
            <person name="Bunk B."/>
            <person name="Jeske O."/>
            <person name="Meyerdierks A."/>
            <person name="Storesund J.E."/>
            <person name="Kallscheuer N."/>
            <person name="Luecker S."/>
            <person name="Lage O.M."/>
            <person name="Pohl T."/>
            <person name="Merkel B.J."/>
            <person name="Hornburger P."/>
            <person name="Mueller R.-W."/>
            <person name="Bruemmer F."/>
            <person name="Labrenz M."/>
            <person name="Spormann A.M."/>
            <person name="Op den Camp H."/>
            <person name="Overmann J."/>
            <person name="Amann R."/>
            <person name="Jetten M.S.M."/>
            <person name="Mascher T."/>
            <person name="Medema M.H."/>
            <person name="Devos D.P."/>
            <person name="Kaster A.-K."/>
            <person name="Ovreas L."/>
            <person name="Rohde M."/>
            <person name="Galperin M.Y."/>
            <person name="Jogler C."/>
        </authorList>
    </citation>
    <scope>NUCLEOTIDE SEQUENCE [LARGE SCALE GENOMIC DNA]</scope>
    <source>
        <strain evidence="3 4">FC18</strain>
    </source>
</reference>
<dbReference type="KEGG" id="mff:MFFC18_13980"/>